<dbReference type="Gene3D" id="3.40.50.150">
    <property type="entry name" value="Vaccinia Virus protein VP39"/>
    <property type="match status" value="1"/>
</dbReference>
<dbReference type="NCBIfam" id="TIGR00095">
    <property type="entry name" value="16S rRNA (guanine(966)-N(2))-methyltransferase RsmD"/>
    <property type="match status" value="1"/>
</dbReference>
<reference evidence="3 4" key="1">
    <citation type="submission" date="2024-06" db="EMBL/GenBank/DDBJ databases">
        <title>Genomic Encyclopedia of Type Strains, Phase IV (KMG-IV): sequencing the most valuable type-strain genomes for metagenomic binning, comparative biology and taxonomic classification.</title>
        <authorList>
            <person name="Goeker M."/>
        </authorList>
    </citation>
    <scope>NUCLEOTIDE SEQUENCE [LARGE SCALE GENOMIC DNA]</scope>
    <source>
        <strain evidence="3 4">DSM 29492</strain>
    </source>
</reference>
<dbReference type="InterPro" id="IPR002052">
    <property type="entry name" value="DNA_methylase_N6_adenine_CS"/>
</dbReference>
<dbReference type="EMBL" id="JBEPMJ010000020">
    <property type="protein sequence ID" value="MET3751321.1"/>
    <property type="molecule type" value="Genomic_DNA"/>
</dbReference>
<keyword evidence="4" id="KW-1185">Reference proteome</keyword>
<evidence type="ECO:0000256" key="1">
    <source>
        <dbReference type="ARBA" id="ARBA00022603"/>
    </source>
</evidence>
<dbReference type="PANTHER" id="PTHR43542">
    <property type="entry name" value="METHYLTRANSFERASE"/>
    <property type="match status" value="1"/>
</dbReference>
<dbReference type="RefSeq" id="WP_173752109.1">
    <property type="nucleotide sequence ID" value="NZ_BAABXP010000003.1"/>
</dbReference>
<dbReference type="InterPro" id="IPR004398">
    <property type="entry name" value="RNA_MeTrfase_RsmD"/>
</dbReference>
<proteinExistence type="predicted"/>
<evidence type="ECO:0000313" key="4">
    <source>
        <dbReference type="Proteomes" id="UP001549106"/>
    </source>
</evidence>
<evidence type="ECO:0000256" key="2">
    <source>
        <dbReference type="ARBA" id="ARBA00022679"/>
    </source>
</evidence>
<evidence type="ECO:0000313" key="3">
    <source>
        <dbReference type="EMBL" id="MET3751321.1"/>
    </source>
</evidence>
<comment type="caution">
    <text evidence="3">The sequence shown here is derived from an EMBL/GenBank/DDBJ whole genome shotgun (WGS) entry which is preliminary data.</text>
</comment>
<protein>
    <submittedName>
        <fullName evidence="3">16S rRNA (Guanine(966)-N(2))-methyltransferase RsmD</fullName>
    </submittedName>
</protein>
<dbReference type="SUPFAM" id="SSF53335">
    <property type="entry name" value="S-adenosyl-L-methionine-dependent methyltransferases"/>
    <property type="match status" value="1"/>
</dbReference>
<dbReference type="Proteomes" id="UP001549106">
    <property type="component" value="Unassembled WGS sequence"/>
</dbReference>
<keyword evidence="1" id="KW-0489">Methyltransferase</keyword>
<keyword evidence="2" id="KW-0808">Transferase</keyword>
<dbReference type="PIRSF" id="PIRSF004553">
    <property type="entry name" value="CHP00095"/>
    <property type="match status" value="1"/>
</dbReference>
<organism evidence="3 4">
    <name type="scientific">Blautia caecimuris</name>
    <dbReference type="NCBI Taxonomy" id="1796615"/>
    <lineage>
        <taxon>Bacteria</taxon>
        <taxon>Bacillati</taxon>
        <taxon>Bacillota</taxon>
        <taxon>Clostridia</taxon>
        <taxon>Lachnospirales</taxon>
        <taxon>Lachnospiraceae</taxon>
        <taxon>Blautia</taxon>
    </lineage>
</organism>
<dbReference type="PROSITE" id="PS00092">
    <property type="entry name" value="N6_MTASE"/>
    <property type="match status" value="1"/>
</dbReference>
<accession>A0ABV2M4E9</accession>
<dbReference type="PANTHER" id="PTHR43542:SF1">
    <property type="entry name" value="METHYLTRANSFERASE"/>
    <property type="match status" value="1"/>
</dbReference>
<sequence>MRVIAGKARRLPLKTLPGSDTRPTTDRIKETLFNILQPEIPDCSFLDLFSGSGAIGIEALSRGAASAVFVEKNPKACSCIRENLTFTKLAENGKLLAMDALQALRSLEGRQVFDCIFMDPPYEKGLERQVLEYLAESTLADEHTLIIAEADLHTDFSYVEEIGYEISRSKEYKTNKHVFLYKRK</sequence>
<gene>
    <name evidence="3" type="ORF">ABID24_002580</name>
</gene>
<dbReference type="CDD" id="cd02440">
    <property type="entry name" value="AdoMet_MTases"/>
    <property type="match status" value="1"/>
</dbReference>
<dbReference type="InterPro" id="IPR029063">
    <property type="entry name" value="SAM-dependent_MTases_sf"/>
</dbReference>
<name>A0ABV2M4E9_9FIRM</name>
<dbReference type="Pfam" id="PF03602">
    <property type="entry name" value="Cons_hypoth95"/>
    <property type="match status" value="1"/>
</dbReference>